<dbReference type="Pfam" id="PF17919">
    <property type="entry name" value="RT_RNaseH_2"/>
    <property type="match status" value="1"/>
</dbReference>
<dbReference type="PANTHER" id="PTHR37984">
    <property type="entry name" value="PROTEIN CBG26694"/>
    <property type="match status" value="1"/>
</dbReference>
<dbReference type="FunFam" id="3.10.10.10:FF:000003">
    <property type="entry name" value="Retrovirus-related Pol polyprotein from transposon 297-like Protein"/>
    <property type="match status" value="1"/>
</dbReference>
<dbReference type="InterPro" id="IPR043502">
    <property type="entry name" value="DNA/RNA_pol_sf"/>
</dbReference>
<dbReference type="SMART" id="SM00343">
    <property type="entry name" value="ZnF_C2HC"/>
    <property type="match status" value="1"/>
</dbReference>
<keyword evidence="4" id="KW-0862">Zinc</keyword>
<sequence>MEFLTAPVPIFNMQDDASSMGSRWEKWLNRFENYLLAAGIDNEERQKAMLLHYAGEQVHDLFLTLPDITVNPTETPAPSAYLVAKRKLNKYFHPKVNREFEIFNFRQCKQEENEVIDTFYTRLLKLSKTCSFTNTNEEIKSQIIMKTKYTQLRKYGLTEQPSLDDLLARGRTIEATRKQLAAIEDEHKQIEKCNRMHQNKNRSNTSQKNRNPDQNRDHQIQSKCKNCGGTWHTNGRQSCPAYQLNCRSCGKIGHFAKVCMSKGNQRPQHNTRNSRTHTQRARVNFNETQNQEEFNSDHSETSFQITTIQKVNKVNLPTTQVKLNGTSVDFIIDTGSSINLINAETYKNLGIHKLLPDNTTILPYNTMKRLELVGKFKGKFVHNKSETEADVYVVQGDGEALLSYETSVKLNLIHVSLNNKTISEISLSEYPNLTKGIGNLKHVKVMLHIDETITPVAHKHRRIPIHLRKAVEAELKRLEQQDIIEKATGPTPWVSPIVIIPRTSNPNQIRLCVDMREANKAIKRERHPTPTIDDILSELNGATTFSKIDLKDGYHQLTLHENSRYITVFSTHAGLYRYKRLSFGINSAAEIFQNIIRQTLINIQGVINVSDDILIYGKSKEKHDQALRIVLERLNANNLTINLRKCVLNKDKIKFFGYVFSKDGVHPDPEKIKSVVNLETPTNVHEVHSLLGILNYVGKFLPNLATNTQVLRELTNKRKKWEWSDAHEKAFKFLKKQLSNAQKLAYFDVNKNTHLYVDAGPIGLGAILSQEANNKTEIIAYASRTLTQVEQRYSQIEKETLAATWAFSHLSIWNNIYSTH</sequence>
<dbReference type="GO" id="GO:0004190">
    <property type="term" value="F:aspartic-type endopeptidase activity"/>
    <property type="evidence" value="ECO:0007669"/>
    <property type="project" value="InterPro"/>
</dbReference>
<evidence type="ECO:0000256" key="3">
    <source>
        <dbReference type="ARBA" id="ARBA00022908"/>
    </source>
</evidence>
<dbReference type="Gene3D" id="2.40.70.10">
    <property type="entry name" value="Acid Proteases"/>
    <property type="match status" value="1"/>
</dbReference>
<evidence type="ECO:0000256" key="4">
    <source>
        <dbReference type="PROSITE-ProRule" id="PRU00047"/>
    </source>
</evidence>
<feature type="compositionally biased region" description="Basic and acidic residues" evidence="5">
    <location>
        <begin position="210"/>
        <end position="220"/>
    </location>
</feature>
<evidence type="ECO:0000256" key="2">
    <source>
        <dbReference type="ARBA" id="ARBA00022884"/>
    </source>
</evidence>
<dbReference type="Gene3D" id="3.30.70.270">
    <property type="match status" value="2"/>
</dbReference>
<dbReference type="GO" id="GO:0071897">
    <property type="term" value="P:DNA biosynthetic process"/>
    <property type="evidence" value="ECO:0007669"/>
    <property type="project" value="UniProtKB-ARBA"/>
</dbReference>
<reference evidence="8" key="1">
    <citation type="journal article" date="2016" name="Sci. Rep.">
        <title>Molecular characterization of firefly nuptial gifts: a multi-omics approach sheds light on postcopulatory sexual selection.</title>
        <authorList>
            <person name="Al-Wathiqui N."/>
            <person name="Fallon T.R."/>
            <person name="South A."/>
            <person name="Weng J.K."/>
            <person name="Lewis S.M."/>
        </authorList>
    </citation>
    <scope>NUCLEOTIDE SEQUENCE</scope>
</reference>
<dbReference type="CDD" id="cd01647">
    <property type="entry name" value="RT_LTR"/>
    <property type="match status" value="1"/>
</dbReference>
<dbReference type="GO" id="GO:0015074">
    <property type="term" value="P:DNA integration"/>
    <property type="evidence" value="ECO:0007669"/>
    <property type="project" value="UniProtKB-KW"/>
</dbReference>
<evidence type="ECO:0000313" key="8">
    <source>
        <dbReference type="EMBL" id="JAV53764.1"/>
    </source>
</evidence>
<evidence type="ECO:0000259" key="7">
    <source>
        <dbReference type="PROSITE" id="PS50878"/>
    </source>
</evidence>
<evidence type="ECO:0000256" key="1">
    <source>
        <dbReference type="ARBA" id="ARBA00022842"/>
    </source>
</evidence>
<dbReference type="FunFam" id="3.30.70.270:FF:000026">
    <property type="entry name" value="Transposon Ty3-G Gag-Pol polyprotein"/>
    <property type="match status" value="1"/>
</dbReference>
<dbReference type="PROSITE" id="PS00141">
    <property type="entry name" value="ASP_PROTEASE"/>
    <property type="match status" value="1"/>
</dbReference>
<dbReference type="Gene3D" id="3.10.10.10">
    <property type="entry name" value="HIV Type 1 Reverse Transcriptase, subunit A, domain 1"/>
    <property type="match status" value="1"/>
</dbReference>
<dbReference type="Gene3D" id="3.10.20.370">
    <property type="match status" value="1"/>
</dbReference>
<dbReference type="GO" id="GO:0008270">
    <property type="term" value="F:zinc ion binding"/>
    <property type="evidence" value="ECO:0007669"/>
    <property type="project" value="UniProtKB-KW"/>
</dbReference>
<dbReference type="InterPro" id="IPR001878">
    <property type="entry name" value="Znf_CCHC"/>
</dbReference>
<dbReference type="SUPFAM" id="SSF50630">
    <property type="entry name" value="Acid proteases"/>
    <property type="match status" value="1"/>
</dbReference>
<protein>
    <recommendedName>
        <fullName evidence="9">CCHC-type domain-containing protein</fullName>
    </recommendedName>
</protein>
<dbReference type="GO" id="GO:0006508">
    <property type="term" value="P:proteolysis"/>
    <property type="evidence" value="ECO:0007669"/>
    <property type="project" value="InterPro"/>
</dbReference>
<feature type="domain" description="CCHC-type" evidence="6">
    <location>
        <begin position="246"/>
        <end position="259"/>
    </location>
</feature>
<keyword evidence="4" id="KW-0479">Metal-binding</keyword>
<evidence type="ECO:0008006" key="9">
    <source>
        <dbReference type="Google" id="ProtNLM"/>
    </source>
</evidence>
<keyword evidence="2" id="KW-0694">RNA-binding</keyword>
<dbReference type="GO" id="GO:0003723">
    <property type="term" value="F:RNA binding"/>
    <property type="evidence" value="ECO:0007669"/>
    <property type="project" value="UniProtKB-KW"/>
</dbReference>
<dbReference type="Pfam" id="PF13650">
    <property type="entry name" value="Asp_protease_2"/>
    <property type="match status" value="1"/>
</dbReference>
<dbReference type="InterPro" id="IPR041577">
    <property type="entry name" value="RT_RNaseH_2"/>
</dbReference>
<keyword evidence="1" id="KW-0460">Magnesium</keyword>
<accession>A0A1Y1JWR3</accession>
<evidence type="ECO:0000256" key="5">
    <source>
        <dbReference type="SAM" id="MobiDB-lite"/>
    </source>
</evidence>
<dbReference type="EMBL" id="GEZM01098770">
    <property type="protein sequence ID" value="JAV53764.1"/>
    <property type="molecule type" value="Transcribed_RNA"/>
</dbReference>
<dbReference type="InterPro" id="IPR021109">
    <property type="entry name" value="Peptidase_aspartic_dom_sf"/>
</dbReference>
<dbReference type="PROSITE" id="PS50158">
    <property type="entry name" value="ZF_CCHC"/>
    <property type="match status" value="1"/>
</dbReference>
<dbReference type="InterPro" id="IPR043128">
    <property type="entry name" value="Rev_trsase/Diguanyl_cyclase"/>
</dbReference>
<dbReference type="AlphaFoldDB" id="A0A1Y1JWR3"/>
<keyword evidence="3" id="KW-0229">DNA integration</keyword>
<evidence type="ECO:0000259" key="6">
    <source>
        <dbReference type="PROSITE" id="PS50158"/>
    </source>
</evidence>
<dbReference type="PROSITE" id="PS50878">
    <property type="entry name" value="RT_POL"/>
    <property type="match status" value="1"/>
</dbReference>
<organism evidence="8">
    <name type="scientific">Photinus pyralis</name>
    <name type="common">Common eastern firefly</name>
    <name type="synonym">Lampyris pyralis</name>
    <dbReference type="NCBI Taxonomy" id="7054"/>
    <lineage>
        <taxon>Eukaryota</taxon>
        <taxon>Metazoa</taxon>
        <taxon>Ecdysozoa</taxon>
        <taxon>Arthropoda</taxon>
        <taxon>Hexapoda</taxon>
        <taxon>Insecta</taxon>
        <taxon>Pterygota</taxon>
        <taxon>Neoptera</taxon>
        <taxon>Endopterygota</taxon>
        <taxon>Coleoptera</taxon>
        <taxon>Polyphaga</taxon>
        <taxon>Elateriformia</taxon>
        <taxon>Elateroidea</taxon>
        <taxon>Lampyridae</taxon>
        <taxon>Lampyrinae</taxon>
        <taxon>Photinus</taxon>
    </lineage>
</organism>
<keyword evidence="4" id="KW-0863">Zinc-finger</keyword>
<name>A0A1Y1JWR3_PHOPY</name>
<dbReference type="Pfam" id="PF00078">
    <property type="entry name" value="RVT_1"/>
    <property type="match status" value="1"/>
</dbReference>
<dbReference type="InterPro" id="IPR001969">
    <property type="entry name" value="Aspartic_peptidase_AS"/>
</dbReference>
<dbReference type="PANTHER" id="PTHR37984:SF11">
    <property type="entry name" value="INTEGRASE CATALYTIC DOMAIN-CONTAINING PROTEIN"/>
    <property type="match status" value="1"/>
</dbReference>
<feature type="domain" description="Reverse transcriptase" evidence="7">
    <location>
        <begin position="481"/>
        <end position="660"/>
    </location>
</feature>
<proteinExistence type="predicted"/>
<dbReference type="SUPFAM" id="SSF56672">
    <property type="entry name" value="DNA/RNA polymerases"/>
    <property type="match status" value="1"/>
</dbReference>
<dbReference type="InterPro" id="IPR050951">
    <property type="entry name" value="Retrovirus_Pol_polyprotein"/>
</dbReference>
<feature type="region of interest" description="Disordered" evidence="5">
    <location>
        <begin position="194"/>
        <end position="220"/>
    </location>
</feature>
<dbReference type="InterPro" id="IPR000477">
    <property type="entry name" value="RT_dom"/>
</dbReference>